<dbReference type="EMBL" id="CP050485">
    <property type="protein sequence ID" value="QOG28831.1"/>
    <property type="molecule type" value="Genomic_DNA"/>
</dbReference>
<feature type="transmembrane region" description="Helical" evidence="1">
    <location>
        <begin position="187"/>
        <end position="209"/>
    </location>
</feature>
<reference evidence="3 4" key="1">
    <citation type="submission" date="2020-03" db="EMBL/GenBank/DDBJ databases">
        <title>Characterization of ganglioside-mimicking enterococci.</title>
        <authorList>
            <person name="Patry R.T."/>
            <person name="Nothaft H."/>
            <person name="Bridger R."/>
            <person name="Shajahan A."/>
            <person name="Huynh S."/>
            <person name="Sanchez S."/>
            <person name="Azadi P."/>
            <person name="Cooper K."/>
            <person name="Miller W.G."/>
            <person name="Parker C.T."/>
            <person name="Wells L."/>
            <person name="Szymanski C.M."/>
        </authorList>
    </citation>
    <scope>NUCLEOTIDE SEQUENCE [LARGE SCALE GENOMIC DNA]</scope>
    <source>
        <strain evidence="3 4">EGM181</strain>
    </source>
</reference>
<protein>
    <submittedName>
        <fullName evidence="3">DUF1648 domain-containing protein</fullName>
    </submittedName>
</protein>
<feature type="transmembrane region" description="Helical" evidence="1">
    <location>
        <begin position="46"/>
        <end position="70"/>
    </location>
</feature>
<dbReference type="PIRSF" id="PIRSF038959">
    <property type="entry name" value="SdpI"/>
    <property type="match status" value="1"/>
</dbReference>
<dbReference type="GO" id="GO:0009636">
    <property type="term" value="P:response to toxic substance"/>
    <property type="evidence" value="ECO:0007669"/>
    <property type="project" value="TreeGrafter"/>
</dbReference>
<feature type="transmembrane region" description="Helical" evidence="1">
    <location>
        <begin position="7"/>
        <end position="26"/>
    </location>
</feature>
<feature type="transmembrane region" description="Helical" evidence="1">
    <location>
        <begin position="112"/>
        <end position="133"/>
    </location>
</feature>
<accession>A0AAE7MSF2</accession>
<evidence type="ECO:0000313" key="4">
    <source>
        <dbReference type="Proteomes" id="UP000516696"/>
    </source>
</evidence>
<dbReference type="InterPro" id="IPR026272">
    <property type="entry name" value="SdpI"/>
</dbReference>
<dbReference type="Pfam" id="PF13630">
    <property type="entry name" value="SdpI"/>
    <property type="match status" value="1"/>
</dbReference>
<proteinExistence type="predicted"/>
<feature type="transmembrane region" description="Helical" evidence="1">
    <location>
        <begin position="162"/>
        <end position="181"/>
    </location>
</feature>
<dbReference type="PANTHER" id="PTHR37810">
    <property type="entry name" value="IMMUNITY PROTEIN SDPI"/>
    <property type="match status" value="1"/>
</dbReference>
<name>A0AAE7MSF2_ENTGA</name>
<dbReference type="AlphaFoldDB" id="A0AAE7MSF2"/>
<dbReference type="PANTHER" id="PTHR37810:SF5">
    <property type="entry name" value="IMMUNITY PROTEIN SDPI"/>
    <property type="match status" value="1"/>
</dbReference>
<gene>
    <name evidence="3" type="ORF">EGM181_16920</name>
</gene>
<keyword evidence="1" id="KW-1133">Transmembrane helix</keyword>
<feature type="domain" description="DUF1648" evidence="2">
    <location>
        <begin position="15"/>
        <end position="61"/>
    </location>
</feature>
<dbReference type="InterPro" id="IPR012867">
    <property type="entry name" value="DUF1648"/>
</dbReference>
<dbReference type="RefSeq" id="WP_113849063.1">
    <property type="nucleotide sequence ID" value="NZ_CP050485.1"/>
</dbReference>
<keyword evidence="1" id="KW-0472">Membrane</keyword>
<evidence type="ECO:0000259" key="2">
    <source>
        <dbReference type="Pfam" id="PF07853"/>
    </source>
</evidence>
<dbReference type="Pfam" id="PF07853">
    <property type="entry name" value="DUF1648"/>
    <property type="match status" value="1"/>
</dbReference>
<sequence>MTMKNKGSIFLSTAITLLPIVLYLLVYHQLPEQMGMQYNAEGAANWYAPKAVAVFVVPAVLALIHLFALVKMRTDPNRKNISVAMQIIKEWTIPAASILISVYSILQNTGTHIGNIVPLVTIGFILLLIGNYIPKTHQNFTIGIRTPWTLKNADNWNKVNRLAGWLWIISGVILILSAFIVTSTIEILMVVLLIVVLMIVPPIIYSYVLQKKHGSNLQN</sequence>
<evidence type="ECO:0000313" key="3">
    <source>
        <dbReference type="EMBL" id="QOG28831.1"/>
    </source>
</evidence>
<organism evidence="3 4">
    <name type="scientific">Enterococcus gallinarum</name>
    <dbReference type="NCBI Taxonomy" id="1353"/>
    <lineage>
        <taxon>Bacteria</taxon>
        <taxon>Bacillati</taxon>
        <taxon>Bacillota</taxon>
        <taxon>Bacilli</taxon>
        <taxon>Lactobacillales</taxon>
        <taxon>Enterococcaceae</taxon>
        <taxon>Enterococcus</taxon>
    </lineage>
</organism>
<evidence type="ECO:0000256" key="1">
    <source>
        <dbReference type="SAM" id="Phobius"/>
    </source>
</evidence>
<feature type="transmembrane region" description="Helical" evidence="1">
    <location>
        <begin position="91"/>
        <end position="106"/>
    </location>
</feature>
<keyword evidence="1" id="KW-0812">Transmembrane</keyword>
<dbReference type="InterPro" id="IPR025962">
    <property type="entry name" value="SdpI/YhfL"/>
</dbReference>
<dbReference type="Proteomes" id="UP000516696">
    <property type="component" value="Chromosome"/>
</dbReference>